<keyword evidence="2" id="KW-1185">Reference proteome</keyword>
<evidence type="ECO:0000313" key="1">
    <source>
        <dbReference type="EMBL" id="MDR4308228.1"/>
    </source>
</evidence>
<reference evidence="1" key="1">
    <citation type="submission" date="2020-10" db="EMBL/GenBank/DDBJ databases">
        <authorList>
            <person name="Abbas A."/>
            <person name="Razzaq R."/>
            <person name="Waqas M."/>
            <person name="Abbas N."/>
            <person name="Nielsen T.K."/>
            <person name="Hansen L.H."/>
            <person name="Hussain S."/>
            <person name="Shahid M."/>
        </authorList>
    </citation>
    <scope>NUCLEOTIDE SEQUENCE</scope>
    <source>
        <strain evidence="1">S14</strain>
    </source>
</reference>
<comment type="caution">
    <text evidence="1">The sequence shown here is derived from an EMBL/GenBank/DDBJ whole genome shotgun (WGS) entry which is preliminary data.</text>
</comment>
<protein>
    <recommendedName>
        <fullName evidence="3">Histidine kinase</fullName>
    </recommendedName>
</protein>
<evidence type="ECO:0008006" key="3">
    <source>
        <dbReference type="Google" id="ProtNLM"/>
    </source>
</evidence>
<accession>A0ABU1DJD1</accession>
<dbReference type="Proteomes" id="UP001181622">
    <property type="component" value="Unassembled WGS sequence"/>
</dbReference>
<sequence length="228" mass="23969">METAAGFLALAAALLAAAVAILRANARDRAVRRAILADCSDVLEAAETSVARSGYGVLRGVHRGRRAALTPIADALAFRKLPQLWLAATLLEQNDGRPSIEIIRRPGDADAFTGGAGLPLSVRPPAEWPQDTSVRVSPGALALLGSLGPVLAEALADDRLKAITVSPRGVRIVRQAAQGLRGSYVLFRETRFDEARVDPSTARAALDLAAAIADHVQAHDQADLHEAA</sequence>
<dbReference type="RefSeq" id="WP_309393801.1">
    <property type="nucleotide sequence ID" value="NZ_JADBEO010000044.1"/>
</dbReference>
<gene>
    <name evidence="1" type="ORF">IHQ68_16540</name>
</gene>
<name>A0ABU1DJD1_9HYPH</name>
<dbReference type="EMBL" id="JADBEO010000044">
    <property type="protein sequence ID" value="MDR4308228.1"/>
    <property type="molecule type" value="Genomic_DNA"/>
</dbReference>
<evidence type="ECO:0000313" key="2">
    <source>
        <dbReference type="Proteomes" id="UP001181622"/>
    </source>
</evidence>
<organism evidence="1 2">
    <name type="scientific">Chelatococcus sambhunathii</name>
    <dbReference type="NCBI Taxonomy" id="363953"/>
    <lineage>
        <taxon>Bacteria</taxon>
        <taxon>Pseudomonadati</taxon>
        <taxon>Pseudomonadota</taxon>
        <taxon>Alphaproteobacteria</taxon>
        <taxon>Hyphomicrobiales</taxon>
        <taxon>Chelatococcaceae</taxon>
        <taxon>Chelatococcus</taxon>
    </lineage>
</organism>
<proteinExistence type="predicted"/>